<feature type="compositionally biased region" description="Low complexity" evidence="1">
    <location>
        <begin position="38"/>
        <end position="47"/>
    </location>
</feature>
<proteinExistence type="predicted"/>
<gene>
    <name evidence="2" type="ORF">M9458_051601</name>
</gene>
<dbReference type="Proteomes" id="UP001529510">
    <property type="component" value="Unassembled WGS sequence"/>
</dbReference>
<dbReference type="EMBL" id="JAMKFB020000144">
    <property type="protein sequence ID" value="KAL0153107.1"/>
    <property type="molecule type" value="Genomic_DNA"/>
</dbReference>
<dbReference type="PANTHER" id="PTHR47331">
    <property type="entry name" value="PHD-TYPE DOMAIN-CONTAINING PROTEIN"/>
    <property type="match status" value="1"/>
</dbReference>
<feature type="region of interest" description="Disordered" evidence="1">
    <location>
        <begin position="1"/>
        <end position="47"/>
    </location>
</feature>
<keyword evidence="3" id="KW-1185">Reference proteome</keyword>
<comment type="caution">
    <text evidence="2">The sequence shown here is derived from an EMBL/GenBank/DDBJ whole genome shotgun (WGS) entry which is preliminary data.</text>
</comment>
<organism evidence="2 3">
    <name type="scientific">Cirrhinus mrigala</name>
    <name type="common">Mrigala</name>
    <dbReference type="NCBI Taxonomy" id="683832"/>
    <lineage>
        <taxon>Eukaryota</taxon>
        <taxon>Metazoa</taxon>
        <taxon>Chordata</taxon>
        <taxon>Craniata</taxon>
        <taxon>Vertebrata</taxon>
        <taxon>Euteleostomi</taxon>
        <taxon>Actinopterygii</taxon>
        <taxon>Neopterygii</taxon>
        <taxon>Teleostei</taxon>
        <taxon>Ostariophysi</taxon>
        <taxon>Cypriniformes</taxon>
        <taxon>Cyprinidae</taxon>
        <taxon>Labeoninae</taxon>
        <taxon>Labeonini</taxon>
        <taxon>Cirrhinus</taxon>
    </lineage>
</organism>
<evidence type="ECO:0008006" key="4">
    <source>
        <dbReference type="Google" id="ProtNLM"/>
    </source>
</evidence>
<dbReference type="AlphaFoldDB" id="A0ABD0MSW1"/>
<protein>
    <recommendedName>
        <fullName evidence="4">Integrase zinc-binding domain-containing protein</fullName>
    </recommendedName>
</protein>
<dbReference type="PANTHER" id="PTHR47331:SF2">
    <property type="match status" value="1"/>
</dbReference>
<evidence type="ECO:0000313" key="3">
    <source>
        <dbReference type="Proteomes" id="UP001529510"/>
    </source>
</evidence>
<reference evidence="2 3" key="1">
    <citation type="submission" date="2024-05" db="EMBL/GenBank/DDBJ databases">
        <title>Genome sequencing and assembly of Indian major carp, Cirrhinus mrigala (Hamilton, 1822).</title>
        <authorList>
            <person name="Mohindra V."/>
            <person name="Chowdhury L.M."/>
            <person name="Lal K."/>
            <person name="Jena J.K."/>
        </authorList>
    </citation>
    <scope>NUCLEOTIDE SEQUENCE [LARGE SCALE GENOMIC DNA]</scope>
    <source>
        <strain evidence="2">CM1030</strain>
        <tissue evidence="2">Blood</tissue>
    </source>
</reference>
<sequence length="406" mass="45483">MNHDEKLTASAEENAEETMSIIDRASEAGSKRSHSSRMAKSSRSTRSSRISVSIAAATARAQAEAARVQFVKEEKCREWEMWRNSPQDLERIHVQRTYSLKSLSKAKSTELCIFSDASFKAIGAVPYLKTTHEDGQINVGFVLASLLANSMWLSGPDFLYKPTASNLTLQETFELVNPETDSEVRPLPQVNTAATRQTCKHIGWHKCDQPNSLDELAQAKRVILLSVQKSVYPEEYSALMRHAEISQSSPLIKLNPVLDEDGLIRVGGHLTHAPVVSEERNPIVLPGRHHMSTLLIRHFDEQVKHQGRLLTEEALRTVGFWLINGKRSIRSVIHKCVVCRKLRGNTETQKMADLPEECLSSSPLSLMLVWMCLVLSQSQRDAQEEGTQKANAGEFSSLVCPHERFT</sequence>
<accession>A0ABD0MSW1</accession>
<dbReference type="InterPro" id="IPR008042">
    <property type="entry name" value="Retrotrans_Pao"/>
</dbReference>
<dbReference type="Pfam" id="PF05380">
    <property type="entry name" value="Peptidase_A17"/>
    <property type="match status" value="1"/>
</dbReference>
<evidence type="ECO:0000313" key="2">
    <source>
        <dbReference type="EMBL" id="KAL0153107.1"/>
    </source>
</evidence>
<name>A0ABD0MSW1_CIRMR</name>
<evidence type="ECO:0000256" key="1">
    <source>
        <dbReference type="SAM" id="MobiDB-lite"/>
    </source>
</evidence>